<dbReference type="SUPFAM" id="SSF46689">
    <property type="entry name" value="Homeodomain-like"/>
    <property type="match status" value="1"/>
</dbReference>
<protein>
    <submittedName>
        <fullName evidence="7">Helix-turn-helix domain-containing protein</fullName>
    </submittedName>
</protein>
<organism evidence="7 8">
    <name type="scientific">Paenibacillus thalictri</name>
    <dbReference type="NCBI Taxonomy" id="2527873"/>
    <lineage>
        <taxon>Bacteria</taxon>
        <taxon>Bacillati</taxon>
        <taxon>Bacillota</taxon>
        <taxon>Bacilli</taxon>
        <taxon>Bacillales</taxon>
        <taxon>Paenibacillaceae</taxon>
        <taxon>Paenibacillus</taxon>
    </lineage>
</organism>
<proteinExistence type="predicted"/>
<dbReference type="PANTHER" id="PTHR43280:SF2">
    <property type="entry name" value="HTH-TYPE TRANSCRIPTIONAL REGULATOR EXSA"/>
    <property type="match status" value="1"/>
</dbReference>
<keyword evidence="5" id="KW-0472">Membrane</keyword>
<dbReference type="InterPro" id="IPR018060">
    <property type="entry name" value="HTH_AraC"/>
</dbReference>
<dbReference type="Gene3D" id="1.10.10.60">
    <property type="entry name" value="Homeodomain-like"/>
    <property type="match status" value="1"/>
</dbReference>
<gene>
    <name evidence="7" type="ORF">EYB31_35635</name>
</gene>
<keyword evidence="8" id="KW-1185">Reference proteome</keyword>
<dbReference type="OrthoDB" id="2497282at2"/>
<evidence type="ECO:0000313" key="7">
    <source>
        <dbReference type="EMBL" id="TBL69710.1"/>
    </source>
</evidence>
<dbReference type="EMBL" id="SIRE01000037">
    <property type="protein sequence ID" value="TBL69710.1"/>
    <property type="molecule type" value="Genomic_DNA"/>
</dbReference>
<dbReference type="AlphaFoldDB" id="A0A4Q9DGB5"/>
<evidence type="ECO:0000256" key="3">
    <source>
        <dbReference type="ARBA" id="ARBA00023163"/>
    </source>
</evidence>
<keyword evidence="5" id="KW-1133">Transmembrane helix</keyword>
<keyword evidence="5" id="KW-0812">Transmembrane</keyword>
<keyword evidence="1" id="KW-0805">Transcription regulation</keyword>
<reference evidence="7 8" key="1">
    <citation type="submission" date="2019-02" db="EMBL/GenBank/DDBJ databases">
        <title>Paenibacillus sp. nov., isolated from surface-sterilized tissue of Thalictrum simplex L.</title>
        <authorList>
            <person name="Tuo L."/>
        </authorList>
    </citation>
    <scope>NUCLEOTIDE SEQUENCE [LARGE SCALE GENOMIC DNA]</scope>
    <source>
        <strain evidence="7 8">N2SHLJ1</strain>
    </source>
</reference>
<feature type="region of interest" description="Disordered" evidence="4">
    <location>
        <begin position="764"/>
        <end position="786"/>
    </location>
</feature>
<evidence type="ECO:0000313" key="8">
    <source>
        <dbReference type="Proteomes" id="UP000293142"/>
    </source>
</evidence>
<feature type="domain" description="HTH araC/xylS-type" evidence="6">
    <location>
        <begin position="655"/>
        <end position="753"/>
    </location>
</feature>
<dbReference type="InterPro" id="IPR009057">
    <property type="entry name" value="Homeodomain-like_sf"/>
</dbReference>
<dbReference type="GO" id="GO:0003700">
    <property type="term" value="F:DNA-binding transcription factor activity"/>
    <property type="evidence" value="ECO:0007669"/>
    <property type="project" value="InterPro"/>
</dbReference>
<keyword evidence="3" id="KW-0804">Transcription</keyword>
<dbReference type="Pfam" id="PF12833">
    <property type="entry name" value="HTH_18"/>
    <property type="match status" value="1"/>
</dbReference>
<name>A0A4Q9DGB5_9BACL</name>
<keyword evidence="2" id="KW-0238">DNA-binding</keyword>
<evidence type="ECO:0000256" key="5">
    <source>
        <dbReference type="SAM" id="Phobius"/>
    </source>
</evidence>
<comment type="caution">
    <text evidence="7">The sequence shown here is derived from an EMBL/GenBank/DDBJ whole genome shotgun (WGS) entry which is preliminary data.</text>
</comment>
<accession>A0A4Q9DGB5</accession>
<sequence>MSMPGSELMFVMSKKMQIAVANILLTSLSVVLIGLIIFTQASDIIRSQIENAHLMSLKSTRGNFENYFTKLNQSAVQMEKIPDFEKWLNQPADRKVNQLEMFSLVQLLVRIHASLDYVDNVVLYDPLTEVQYSSQPTLGDYNMGYQSLLDEFALLNTDYAFLTKNTDGASTYVYIRKLPIFISGPSYYLLFHVNSKLFYDYLGITDDNKSTIGTAFIMDKKGTPIGKGTFAGIEDITRNLAHDREITSLSAEQNRTYSKNGMLITCVSSSMTGWIFGLAVPDKQFLSKIIALRNMTLIVLAAAVVLAILAVMASNHWFFRGWSKIIRLIDDSSGAKTTGKRSTDEFEKIYSHVYQLKHRLQEMLPEAKEAYVRKALETGVIASKDLGDQLGLPLNDETAYCCFAVEIDYYNQLKETYSEWDLFYFGYGVACVIREVLGDKGLAVKLNDGKLLGIFYLPDSEEPKELGERRFQEQVNQNLQTIHHFISDNFPVTVTIGVSRPKHGTKHLHLASAQALEVLKQKFASGTNQIMYYEEPSNAKTNVLSSDEVRRIERDFIESIRSRDIGETAQALQRLRRLAPEGDYRKLQHALVDLTLSVYREISADLSAPPDTPALSRLLELSTLDEWLGSLQQQAESLIALLTAEYQLQMEQAANKIKAHLASRLQEDIRLEDCCKPLGIPVSVAKHALKEVYETTFTELLLLERIEQSKLWLRETDIGVDEIAKRLYYSNAQSFTRTFKKITGMPPGQYRKINARSESANYVSKPGFAKPSSDEDCRGCVLEPPS</sequence>
<dbReference type="SMART" id="SM00342">
    <property type="entry name" value="HTH_ARAC"/>
    <property type="match status" value="1"/>
</dbReference>
<evidence type="ECO:0000256" key="2">
    <source>
        <dbReference type="ARBA" id="ARBA00023125"/>
    </source>
</evidence>
<dbReference type="PROSITE" id="PS01124">
    <property type="entry name" value="HTH_ARAC_FAMILY_2"/>
    <property type="match status" value="1"/>
</dbReference>
<evidence type="ECO:0000256" key="1">
    <source>
        <dbReference type="ARBA" id="ARBA00023015"/>
    </source>
</evidence>
<evidence type="ECO:0000256" key="4">
    <source>
        <dbReference type="SAM" id="MobiDB-lite"/>
    </source>
</evidence>
<feature type="transmembrane region" description="Helical" evidence="5">
    <location>
        <begin position="292"/>
        <end position="319"/>
    </location>
</feature>
<dbReference type="PANTHER" id="PTHR43280">
    <property type="entry name" value="ARAC-FAMILY TRANSCRIPTIONAL REGULATOR"/>
    <property type="match status" value="1"/>
</dbReference>
<evidence type="ECO:0000259" key="6">
    <source>
        <dbReference type="PROSITE" id="PS01124"/>
    </source>
</evidence>
<dbReference type="Proteomes" id="UP000293142">
    <property type="component" value="Unassembled WGS sequence"/>
</dbReference>
<dbReference type="GO" id="GO:0043565">
    <property type="term" value="F:sequence-specific DNA binding"/>
    <property type="evidence" value="ECO:0007669"/>
    <property type="project" value="InterPro"/>
</dbReference>